<evidence type="ECO:0000256" key="4">
    <source>
        <dbReference type="ARBA" id="ARBA00049026"/>
    </source>
</evidence>
<accession>A0A7D5TJA8</accession>
<dbReference type="Pfam" id="PF00266">
    <property type="entry name" value="Aminotran_5"/>
    <property type="match status" value="1"/>
</dbReference>
<keyword evidence="3 8" id="KW-0560">Oxidoreductase</keyword>
<evidence type="ECO:0000259" key="7">
    <source>
        <dbReference type="Pfam" id="PF21478"/>
    </source>
</evidence>
<dbReference type="EC" id="1.4.4.2" evidence="1"/>
<evidence type="ECO:0000313" key="8">
    <source>
        <dbReference type="EMBL" id="QLH84696.1"/>
    </source>
</evidence>
<dbReference type="Proteomes" id="UP000509346">
    <property type="component" value="Chromosome"/>
</dbReference>
<evidence type="ECO:0000256" key="2">
    <source>
        <dbReference type="ARBA" id="ARBA00022898"/>
    </source>
</evidence>
<dbReference type="RefSeq" id="WP_179919774.1">
    <property type="nucleotide sequence ID" value="NZ_CP058909.1"/>
</dbReference>
<dbReference type="PANTHER" id="PTHR11773:SF1">
    <property type="entry name" value="GLYCINE DEHYDROGENASE (DECARBOXYLATING), MITOCHONDRIAL"/>
    <property type="match status" value="1"/>
</dbReference>
<dbReference type="Gene3D" id="6.20.440.10">
    <property type="match status" value="1"/>
</dbReference>
<evidence type="ECO:0000259" key="6">
    <source>
        <dbReference type="Pfam" id="PF00266"/>
    </source>
</evidence>
<dbReference type="KEGG" id="hpel:HZS54_24980"/>
<dbReference type="GO" id="GO:0019464">
    <property type="term" value="P:glycine decarboxylation via glycine cleavage system"/>
    <property type="evidence" value="ECO:0007669"/>
    <property type="project" value="TreeGrafter"/>
</dbReference>
<name>A0A7D5TJA8_9EURY</name>
<dbReference type="InterPro" id="IPR015422">
    <property type="entry name" value="PyrdxlP-dep_Trfase_small"/>
</dbReference>
<dbReference type="GeneID" id="56085919"/>
<evidence type="ECO:0000313" key="9">
    <source>
        <dbReference type="Proteomes" id="UP000509346"/>
    </source>
</evidence>
<dbReference type="Pfam" id="PF21478">
    <property type="entry name" value="GcvP2_C"/>
    <property type="match status" value="1"/>
</dbReference>
<dbReference type="GO" id="GO:0005829">
    <property type="term" value="C:cytosol"/>
    <property type="evidence" value="ECO:0007669"/>
    <property type="project" value="TreeGrafter"/>
</dbReference>
<dbReference type="NCBIfam" id="NF003346">
    <property type="entry name" value="PRK04366.1"/>
    <property type="match status" value="1"/>
</dbReference>
<evidence type="ECO:0000256" key="5">
    <source>
        <dbReference type="SAM" id="MobiDB-lite"/>
    </source>
</evidence>
<evidence type="ECO:0000256" key="3">
    <source>
        <dbReference type="ARBA" id="ARBA00023002"/>
    </source>
</evidence>
<feature type="compositionally biased region" description="Basic and acidic residues" evidence="5">
    <location>
        <begin position="1"/>
        <end position="19"/>
    </location>
</feature>
<dbReference type="InterPro" id="IPR015421">
    <property type="entry name" value="PyrdxlP-dep_Trfase_major"/>
</dbReference>
<dbReference type="PANTHER" id="PTHR11773">
    <property type="entry name" value="GLYCINE DEHYDROGENASE, DECARBOXYLATING"/>
    <property type="match status" value="1"/>
</dbReference>
<dbReference type="InterPro" id="IPR000192">
    <property type="entry name" value="Aminotrans_V_dom"/>
</dbReference>
<gene>
    <name evidence="8" type="primary">gcvPB</name>
    <name evidence="8" type="ORF">HZS54_24980</name>
</gene>
<dbReference type="AlphaFoldDB" id="A0A7D5TJA8"/>
<dbReference type="EMBL" id="CP058909">
    <property type="protein sequence ID" value="QLH84696.1"/>
    <property type="molecule type" value="Genomic_DNA"/>
</dbReference>
<feature type="region of interest" description="Disordered" evidence="5">
    <location>
        <begin position="1"/>
        <end position="45"/>
    </location>
</feature>
<dbReference type="GO" id="GO:0016594">
    <property type="term" value="F:glycine binding"/>
    <property type="evidence" value="ECO:0007669"/>
    <property type="project" value="TreeGrafter"/>
</dbReference>
<feature type="domain" description="Aminotransferase class V" evidence="6">
    <location>
        <begin position="170"/>
        <end position="297"/>
    </location>
</feature>
<evidence type="ECO:0000256" key="1">
    <source>
        <dbReference type="ARBA" id="ARBA00012134"/>
    </source>
</evidence>
<dbReference type="GO" id="GO:0004375">
    <property type="term" value="F:glycine dehydrogenase (decarboxylating) activity"/>
    <property type="evidence" value="ECO:0007669"/>
    <property type="project" value="UniProtKB-EC"/>
</dbReference>
<comment type="catalytic activity">
    <reaction evidence="4">
        <text>N(6)-[(R)-lipoyl]-L-lysyl-[glycine-cleavage complex H protein] + glycine + H(+) = N(6)-[(R)-S(8)-aminomethyldihydrolipoyl]-L-lysyl-[glycine-cleavage complex H protein] + CO2</text>
        <dbReference type="Rhea" id="RHEA:24304"/>
        <dbReference type="Rhea" id="RHEA-COMP:10494"/>
        <dbReference type="Rhea" id="RHEA-COMP:10495"/>
        <dbReference type="ChEBI" id="CHEBI:15378"/>
        <dbReference type="ChEBI" id="CHEBI:16526"/>
        <dbReference type="ChEBI" id="CHEBI:57305"/>
        <dbReference type="ChEBI" id="CHEBI:83099"/>
        <dbReference type="ChEBI" id="CHEBI:83143"/>
        <dbReference type="EC" id="1.4.4.2"/>
    </reaction>
</comment>
<reference evidence="8 9" key="1">
    <citation type="submission" date="2020-07" db="EMBL/GenBank/DDBJ databases">
        <title>Halosimplex litoreum sp. nov. and Halosimplex rubrum sp. nov., isolated from different salt environments.</title>
        <authorList>
            <person name="Cui H."/>
        </authorList>
    </citation>
    <scope>NUCLEOTIDE SEQUENCE [LARGE SCALE GENOMIC DNA]</scope>
    <source>
        <strain evidence="8 9">R2</strain>
    </source>
</reference>
<proteinExistence type="predicted"/>
<dbReference type="FunFam" id="3.40.640.10:FF:000224">
    <property type="entry name" value="Probable glycine dehydrogenase (decarboxylating) subunit 2"/>
    <property type="match status" value="1"/>
</dbReference>
<dbReference type="GO" id="GO:0005960">
    <property type="term" value="C:glycine cleavage complex"/>
    <property type="evidence" value="ECO:0007669"/>
    <property type="project" value="TreeGrafter"/>
</dbReference>
<dbReference type="Gene3D" id="3.90.1150.10">
    <property type="entry name" value="Aspartate Aminotransferase, domain 1"/>
    <property type="match status" value="1"/>
</dbReference>
<feature type="domain" description="Glycine dehydrogenase C-terminal" evidence="7">
    <location>
        <begin position="370"/>
        <end position="464"/>
    </location>
</feature>
<dbReference type="GO" id="GO:0030170">
    <property type="term" value="F:pyridoxal phosphate binding"/>
    <property type="evidence" value="ECO:0007669"/>
    <property type="project" value="TreeGrafter"/>
</dbReference>
<keyword evidence="2" id="KW-0663">Pyridoxal phosphate</keyword>
<dbReference type="SUPFAM" id="SSF53383">
    <property type="entry name" value="PLP-dependent transferases"/>
    <property type="match status" value="1"/>
</dbReference>
<organism evidence="8 9">
    <name type="scientific">Halosimplex pelagicum</name>
    <dbReference type="NCBI Taxonomy" id="869886"/>
    <lineage>
        <taxon>Archaea</taxon>
        <taxon>Methanobacteriati</taxon>
        <taxon>Methanobacteriota</taxon>
        <taxon>Stenosarchaea group</taxon>
        <taxon>Halobacteria</taxon>
        <taxon>Halobacteriales</taxon>
        <taxon>Haloarculaceae</taxon>
        <taxon>Halosimplex</taxon>
    </lineage>
</organism>
<dbReference type="InterPro" id="IPR015424">
    <property type="entry name" value="PyrdxlP-dep_Trfase"/>
</dbReference>
<keyword evidence="9" id="KW-1185">Reference proteome</keyword>
<dbReference type="InterPro" id="IPR049316">
    <property type="entry name" value="GDC-P_C"/>
</dbReference>
<dbReference type="InterPro" id="IPR020581">
    <property type="entry name" value="GDC_P"/>
</dbReference>
<protein>
    <recommendedName>
        <fullName evidence="1">glycine dehydrogenase (aminomethyl-transferring)</fullName>
        <ecNumber evidence="1">1.4.4.2</ecNumber>
    </recommendedName>
</protein>
<sequence>MSEEGRDGDANGDRDDHAPEAGTLYDQARWTDDGEYEPLLAEKDSTVVEIGEDSPLPDDLTRDSLELPGLAEPELARHYTRLSGMNYGVDSGPFPLGSCTMKYNPKFTERAAADPNAAVHPDRSAGSVQGTLELQATLQDYLGRIGGMDAVTLQPPAGAAGEFTGIRIAAAYHEANGEDRTDVIIPDSAHGTNFATAAMAGFDVVELPSAEDGRVDLDALEAAVGEDTAALMLTNPNTLGLFERDIEEIAGIVHDAGGLLYYDGANLNALLGRARPGDMGFDVMHYNVHKTFATPHGGGGPGAGPVGVTEELAEFLPTPHVRQQGDGSGYERYEPARSIGKVHGFSGNWPVLVRAFAYIARLGDAGLADASAKAVLNANYLASQIDYEVPYGPFHHEFVASAGEQDAADAAKRMLDYGVHPPTTKWPEIVDEALMTEPTEAENKGSLDDLAAAFDAVAAEDDATLEAAPERTAARRIDQVAAAREPRLSWHALED</sequence>
<dbReference type="Gene3D" id="3.40.640.10">
    <property type="entry name" value="Type I PLP-dependent aspartate aminotransferase-like (Major domain)"/>
    <property type="match status" value="1"/>
</dbReference>